<dbReference type="STRING" id="324925.Ppha_2410"/>
<dbReference type="KEGG" id="pph:Ppha_2410"/>
<evidence type="ECO:0000313" key="3">
    <source>
        <dbReference type="Proteomes" id="UP000002724"/>
    </source>
</evidence>
<dbReference type="SUPFAM" id="SSF47598">
    <property type="entry name" value="Ribbon-helix-helix"/>
    <property type="match status" value="1"/>
</dbReference>
<dbReference type="Proteomes" id="UP000002724">
    <property type="component" value="Chromosome"/>
</dbReference>
<keyword evidence="3" id="KW-1185">Reference proteome</keyword>
<accession>B4SES2</accession>
<evidence type="ECO:0000256" key="1">
    <source>
        <dbReference type="SAM" id="MobiDB-lite"/>
    </source>
</evidence>
<organism evidence="2 3">
    <name type="scientific">Pelodictyon phaeoclathratiforme (strain DSM 5477 / BU-1)</name>
    <dbReference type="NCBI Taxonomy" id="324925"/>
    <lineage>
        <taxon>Bacteria</taxon>
        <taxon>Pseudomonadati</taxon>
        <taxon>Chlorobiota</taxon>
        <taxon>Chlorobiia</taxon>
        <taxon>Chlorobiales</taxon>
        <taxon>Chlorobiaceae</taxon>
        <taxon>Chlorobium/Pelodictyon group</taxon>
        <taxon>Pelodictyon</taxon>
    </lineage>
</organism>
<proteinExistence type="predicted"/>
<protein>
    <submittedName>
        <fullName evidence="2">Uncharacterized protein</fullName>
    </submittedName>
</protein>
<sequence length="98" mass="11509">MKKKFPDFKTDDEAEAFVESADLSEYDFSGMVPMRFELKRKDTSISLRLPEELLNEVRMNAKRLGIPYQRFMRLAIERAVKPSKHPQHTDGTTKDQQF</sequence>
<dbReference type="OrthoDB" id="1551132at2"/>
<evidence type="ECO:0000313" key="2">
    <source>
        <dbReference type="EMBL" id="ACF44598.1"/>
    </source>
</evidence>
<gene>
    <name evidence="2" type="ordered locus">Ppha_2410</name>
</gene>
<dbReference type="GO" id="GO:0006355">
    <property type="term" value="P:regulation of DNA-templated transcription"/>
    <property type="evidence" value="ECO:0007669"/>
    <property type="project" value="InterPro"/>
</dbReference>
<dbReference type="InterPro" id="IPR010985">
    <property type="entry name" value="Ribbon_hlx_hlx"/>
</dbReference>
<dbReference type="HOGENOM" id="CLU_179401_1_0_10"/>
<reference evidence="2 3" key="1">
    <citation type="submission" date="2008-06" db="EMBL/GenBank/DDBJ databases">
        <title>Complete sequence of Pelodictyon phaeoclathratiforme BU-1.</title>
        <authorList>
            <consortium name="US DOE Joint Genome Institute"/>
            <person name="Lucas S."/>
            <person name="Copeland A."/>
            <person name="Lapidus A."/>
            <person name="Glavina del Rio T."/>
            <person name="Dalin E."/>
            <person name="Tice H."/>
            <person name="Bruce D."/>
            <person name="Goodwin L."/>
            <person name="Pitluck S."/>
            <person name="Schmutz J."/>
            <person name="Larimer F."/>
            <person name="Land M."/>
            <person name="Hauser L."/>
            <person name="Kyrpides N."/>
            <person name="Mikhailova N."/>
            <person name="Liu Z."/>
            <person name="Li T."/>
            <person name="Zhao F."/>
            <person name="Overmann J."/>
            <person name="Bryant D.A."/>
            <person name="Richardson P."/>
        </authorList>
    </citation>
    <scope>NUCLEOTIDE SEQUENCE [LARGE SCALE GENOMIC DNA]</scope>
    <source>
        <strain evidence="3">DSM 5477 / BU-1</strain>
    </source>
</reference>
<feature type="region of interest" description="Disordered" evidence="1">
    <location>
        <begin position="79"/>
        <end position="98"/>
    </location>
</feature>
<dbReference type="EMBL" id="CP001110">
    <property type="protein sequence ID" value="ACF44598.1"/>
    <property type="molecule type" value="Genomic_DNA"/>
</dbReference>
<dbReference type="eggNOG" id="COG5304">
    <property type="taxonomic scope" value="Bacteria"/>
</dbReference>
<dbReference type="InterPro" id="IPR022148">
    <property type="entry name" value="CopG_antitoxin"/>
</dbReference>
<feature type="compositionally biased region" description="Basic and acidic residues" evidence="1">
    <location>
        <begin position="87"/>
        <end position="98"/>
    </location>
</feature>
<name>B4SES2_PELPB</name>
<dbReference type="Pfam" id="PF12441">
    <property type="entry name" value="CopG_antitoxin"/>
    <property type="match status" value="1"/>
</dbReference>
<dbReference type="AlphaFoldDB" id="B4SES2"/>
<dbReference type="RefSeq" id="WP_012509072.1">
    <property type="nucleotide sequence ID" value="NC_011060.1"/>
</dbReference>